<gene>
    <name evidence="2" type="primary">Slc45a4_1</name>
    <name evidence="2" type="ORF">GTO93_0000007</name>
</gene>
<feature type="region of interest" description="Disordered" evidence="1">
    <location>
        <begin position="20"/>
        <end position="42"/>
    </location>
</feature>
<proteinExistence type="predicted"/>
<evidence type="ECO:0000256" key="1">
    <source>
        <dbReference type="SAM" id="MobiDB-lite"/>
    </source>
</evidence>
<protein>
    <submittedName>
        <fullName evidence="2">S45A4 protein</fullName>
    </submittedName>
</protein>
<feature type="non-terminal residue" evidence="2">
    <location>
        <position position="1"/>
    </location>
</feature>
<organism evidence="2 3">
    <name type="scientific">Polyodon spathula</name>
    <name type="common">North American paddlefish</name>
    <name type="synonym">Squalus spathula</name>
    <dbReference type="NCBI Taxonomy" id="7913"/>
    <lineage>
        <taxon>Eukaryota</taxon>
        <taxon>Metazoa</taxon>
        <taxon>Chordata</taxon>
        <taxon>Craniata</taxon>
        <taxon>Vertebrata</taxon>
        <taxon>Euteleostomi</taxon>
        <taxon>Actinopterygii</taxon>
        <taxon>Chondrostei</taxon>
        <taxon>Acipenseriformes</taxon>
        <taxon>Polyodontidae</taxon>
        <taxon>Polyodon</taxon>
    </lineage>
</organism>
<feature type="non-terminal residue" evidence="2">
    <location>
        <position position="79"/>
    </location>
</feature>
<comment type="caution">
    <text evidence="2">The sequence shown here is derived from an EMBL/GenBank/DDBJ whole genome shotgun (WGS) entry which is preliminary data.</text>
</comment>
<dbReference type="Proteomes" id="UP001166093">
    <property type="component" value="Unassembled WGS sequence"/>
</dbReference>
<sequence length="79" mass="8877">MTPQNADSNTMQVEILPVAQLRKKQGEGRESDSREDAGSEASIDRIPMRHWVMHGAVMFGREFCYAMETALVTPVLLQI</sequence>
<name>A0ABS2Y1E3_POLSP</name>
<keyword evidence="3" id="KW-1185">Reference proteome</keyword>
<feature type="compositionally biased region" description="Basic and acidic residues" evidence="1">
    <location>
        <begin position="24"/>
        <end position="42"/>
    </location>
</feature>
<evidence type="ECO:0000313" key="2">
    <source>
        <dbReference type="EMBL" id="MBN3280091.1"/>
    </source>
</evidence>
<reference evidence="2" key="1">
    <citation type="journal article" date="2021" name="Cell">
        <title>Tracing the genetic footprints of vertebrate landing in non-teleost ray-finned fishes.</title>
        <authorList>
            <person name="Bi X."/>
            <person name="Wang K."/>
            <person name="Yang L."/>
            <person name="Pan H."/>
            <person name="Jiang H."/>
            <person name="Wei Q."/>
            <person name="Fang M."/>
            <person name="Yu H."/>
            <person name="Zhu C."/>
            <person name="Cai Y."/>
            <person name="He Y."/>
            <person name="Gan X."/>
            <person name="Zeng H."/>
            <person name="Yu D."/>
            <person name="Zhu Y."/>
            <person name="Jiang H."/>
            <person name="Qiu Q."/>
            <person name="Yang H."/>
            <person name="Zhang Y.E."/>
            <person name="Wang W."/>
            <person name="Zhu M."/>
            <person name="He S."/>
            <person name="Zhang G."/>
        </authorList>
    </citation>
    <scope>NUCLEOTIDE SEQUENCE</scope>
    <source>
        <strain evidence="2">Pddl_001</strain>
    </source>
</reference>
<accession>A0ABS2Y1E3</accession>
<dbReference type="EMBL" id="JAAWVQ010095466">
    <property type="protein sequence ID" value="MBN3280091.1"/>
    <property type="molecule type" value="Genomic_DNA"/>
</dbReference>
<evidence type="ECO:0000313" key="3">
    <source>
        <dbReference type="Proteomes" id="UP001166093"/>
    </source>
</evidence>